<proteinExistence type="predicted"/>
<accession>A0ABP8FS14</accession>
<protein>
    <submittedName>
        <fullName evidence="3">Phosphoribosyltransferase domain-containing protein</fullName>
    </submittedName>
</protein>
<dbReference type="GO" id="GO:0016757">
    <property type="term" value="F:glycosyltransferase activity"/>
    <property type="evidence" value="ECO:0007669"/>
    <property type="project" value="UniProtKB-KW"/>
</dbReference>
<dbReference type="PANTHER" id="PTHR11608:SF0">
    <property type="entry name" value="BIFUNCTIONAL PROTEIN PYRR"/>
    <property type="match status" value="1"/>
</dbReference>
<comment type="caution">
    <text evidence="3">The sequence shown here is derived from an EMBL/GenBank/DDBJ whole genome shotgun (WGS) entry which is preliminary data.</text>
</comment>
<keyword evidence="4" id="KW-1185">Reference proteome</keyword>
<evidence type="ECO:0000259" key="1">
    <source>
        <dbReference type="Pfam" id="PF00156"/>
    </source>
</evidence>
<evidence type="ECO:0000313" key="3">
    <source>
        <dbReference type="EMBL" id="GAA4309777.1"/>
    </source>
</evidence>
<reference evidence="4" key="2">
    <citation type="journal article" date="2019" name="Int. J. Syst. Evol. Microbiol.">
        <title>The Global Catalogue of Microorganisms (GCM) 10K type strain sequencing project: providing services to taxonomists for standard genome sequencing and annotation.</title>
        <authorList>
            <consortium name="The Broad Institute Genomics Platform"/>
            <consortium name="The Broad Institute Genome Sequencing Center for Infectious Disease"/>
            <person name="Wu L."/>
            <person name="Ma J."/>
        </authorList>
    </citation>
    <scope>NUCLEOTIDE SEQUENCE [LARGE SCALE GENOMIC DNA]</scope>
    <source>
        <strain evidence="4">JCM 17664</strain>
    </source>
</reference>
<reference evidence="3" key="1">
    <citation type="journal article" date="2014" name="Int. J. Syst. Evol. Microbiol.">
        <title>Complete genome of a new Firmicutes species belonging to the dominant human colonic microbiota ('Ruminococcus bicirculans') reveals two chromosomes and a selective capacity to utilize plant glucans.</title>
        <authorList>
            <consortium name="NISC Comparative Sequencing Program"/>
            <person name="Wegmann U."/>
            <person name="Louis P."/>
            <person name="Goesmann A."/>
            <person name="Henrissat B."/>
            <person name="Duncan S.H."/>
            <person name="Flint H.J."/>
        </authorList>
    </citation>
    <scope>NUCLEOTIDE SEQUENCE</scope>
    <source>
        <strain evidence="3">JCM 17664</strain>
    </source>
</reference>
<feature type="domain" description="Phosphoribosyltransferase" evidence="1">
    <location>
        <begin position="8"/>
        <end position="138"/>
    </location>
</feature>
<dbReference type="EMBL" id="BAABFN010000003">
    <property type="protein sequence ID" value="GAA4309777.1"/>
    <property type="molecule type" value="Genomic_DNA"/>
</dbReference>
<dbReference type="Pfam" id="PF00156">
    <property type="entry name" value="Pribosyltran"/>
    <property type="match status" value="1"/>
</dbReference>
<dbReference type="Gene3D" id="3.40.50.2020">
    <property type="match status" value="1"/>
</dbReference>
<gene>
    <name evidence="2" type="ORF">GCM10023143_17290</name>
    <name evidence="3" type="ORF">GCM10023143_17880</name>
</gene>
<evidence type="ECO:0000313" key="4">
    <source>
        <dbReference type="Proteomes" id="UP001501207"/>
    </source>
</evidence>
<name>A0ABP8FS14_9BACT</name>
<evidence type="ECO:0000313" key="2">
    <source>
        <dbReference type="EMBL" id="GAA4309353.1"/>
    </source>
</evidence>
<dbReference type="InterPro" id="IPR050137">
    <property type="entry name" value="PyrR_bifunctional"/>
</dbReference>
<organism evidence="3 4">
    <name type="scientific">Compostibacter hankyongensis</name>
    <dbReference type="NCBI Taxonomy" id="1007089"/>
    <lineage>
        <taxon>Bacteria</taxon>
        <taxon>Pseudomonadati</taxon>
        <taxon>Bacteroidota</taxon>
        <taxon>Chitinophagia</taxon>
        <taxon>Chitinophagales</taxon>
        <taxon>Chitinophagaceae</taxon>
        <taxon>Compostibacter</taxon>
    </lineage>
</organism>
<dbReference type="SUPFAM" id="SSF53271">
    <property type="entry name" value="PRTase-like"/>
    <property type="match status" value="1"/>
</dbReference>
<keyword evidence="3" id="KW-0328">Glycosyltransferase</keyword>
<dbReference type="InterPro" id="IPR000836">
    <property type="entry name" value="PRTase_dom"/>
</dbReference>
<reference evidence="3" key="3">
    <citation type="submission" date="2023-12" db="EMBL/GenBank/DDBJ databases">
        <authorList>
            <person name="Sun Q."/>
            <person name="Inoue M."/>
        </authorList>
    </citation>
    <scope>NUCLEOTIDE SEQUENCE</scope>
    <source>
        <strain evidence="3">JCM 17664</strain>
    </source>
</reference>
<dbReference type="InterPro" id="IPR029057">
    <property type="entry name" value="PRTase-like"/>
</dbReference>
<sequence length="169" mass="18982">MYNIAAMQTIILDEEKIRWKVRRMAYEIYERNSDKSEIILAGIPDRGTVLAGMLAAVLQEIAGFRIRTVALELDKDRPLDVKVVPATDFDGTAVVVVDDVANSGRTLLYAMKPLLEKLPEKIQTAVLVDRMHKSFPVLVDYIGYSLSTTLQEHISVDIRDGCIRTVYLA</sequence>
<dbReference type="EMBL" id="BAABFN010000002">
    <property type="protein sequence ID" value="GAA4309353.1"/>
    <property type="molecule type" value="Genomic_DNA"/>
</dbReference>
<keyword evidence="3" id="KW-0808">Transferase</keyword>
<dbReference type="PANTHER" id="PTHR11608">
    <property type="entry name" value="BIFUNCTIONAL PROTEIN PYRR"/>
    <property type="match status" value="1"/>
</dbReference>
<dbReference type="Proteomes" id="UP001501207">
    <property type="component" value="Unassembled WGS sequence"/>
</dbReference>